<dbReference type="Pfam" id="PF00903">
    <property type="entry name" value="Glyoxalase"/>
    <property type="match status" value="2"/>
</dbReference>
<dbReference type="Gene3D" id="3.10.180.10">
    <property type="entry name" value="2,3-Dihydroxybiphenyl 1,2-Dioxygenase, domain 1"/>
    <property type="match status" value="2"/>
</dbReference>
<proteinExistence type="predicted"/>
<dbReference type="GO" id="GO:0051213">
    <property type="term" value="F:dioxygenase activity"/>
    <property type="evidence" value="ECO:0007669"/>
    <property type="project" value="UniProtKB-KW"/>
</dbReference>
<keyword evidence="3" id="KW-1185">Reference proteome</keyword>
<keyword evidence="2" id="KW-0560">Oxidoreductase</keyword>
<dbReference type="InterPro" id="IPR052537">
    <property type="entry name" value="Extradiol_RC_dioxygenase"/>
</dbReference>
<accession>A0A859FKA6</accession>
<protein>
    <submittedName>
        <fullName evidence="2">Ring-cleaving dioxygenase</fullName>
    </submittedName>
</protein>
<dbReference type="SUPFAM" id="SSF54593">
    <property type="entry name" value="Glyoxalase/Bleomycin resistance protein/Dihydroxybiphenyl dioxygenase"/>
    <property type="match status" value="1"/>
</dbReference>
<dbReference type="InterPro" id="IPR029068">
    <property type="entry name" value="Glyas_Bleomycin-R_OHBP_Dase"/>
</dbReference>
<dbReference type="EMBL" id="CP041372">
    <property type="protein sequence ID" value="QKS73232.1"/>
    <property type="molecule type" value="Genomic_DNA"/>
</dbReference>
<evidence type="ECO:0000313" key="2">
    <source>
        <dbReference type="EMBL" id="QKS73232.1"/>
    </source>
</evidence>
<dbReference type="PANTHER" id="PTHR36110">
    <property type="entry name" value="RING-CLEAVING DIOXYGENASE MHQE-RELATED"/>
    <property type="match status" value="1"/>
</dbReference>
<dbReference type="PANTHER" id="PTHR36110:SF4">
    <property type="entry name" value="RING-CLEAVING DIOXYGENASE MHQA-RELATED"/>
    <property type="match status" value="1"/>
</dbReference>
<organism evidence="2 3">
    <name type="scientific">Paenalkalicoccus suaedae</name>
    <dbReference type="NCBI Taxonomy" id="2592382"/>
    <lineage>
        <taxon>Bacteria</taxon>
        <taxon>Bacillati</taxon>
        <taxon>Bacillota</taxon>
        <taxon>Bacilli</taxon>
        <taxon>Bacillales</taxon>
        <taxon>Bacillaceae</taxon>
        <taxon>Paenalkalicoccus</taxon>
    </lineage>
</organism>
<evidence type="ECO:0000313" key="3">
    <source>
        <dbReference type="Proteomes" id="UP000318138"/>
    </source>
</evidence>
<feature type="domain" description="VOC" evidence="1">
    <location>
        <begin position="170"/>
        <end position="292"/>
    </location>
</feature>
<dbReference type="PROSITE" id="PS51819">
    <property type="entry name" value="VOC"/>
    <property type="match status" value="2"/>
</dbReference>
<dbReference type="AlphaFoldDB" id="A0A859FKA6"/>
<dbReference type="Proteomes" id="UP000318138">
    <property type="component" value="Chromosome"/>
</dbReference>
<dbReference type="InterPro" id="IPR004360">
    <property type="entry name" value="Glyas_Fos-R_dOase_dom"/>
</dbReference>
<reference evidence="3" key="1">
    <citation type="submission" date="2019-07" db="EMBL/GenBank/DDBJ databases">
        <title>Bacillus alkalisoli sp. nov. isolated from saline soil.</title>
        <authorList>
            <person name="Sun J.-Q."/>
            <person name="Xu L."/>
        </authorList>
    </citation>
    <scope>NUCLEOTIDE SEQUENCE [LARGE SCALE GENOMIC DNA]</scope>
    <source>
        <strain evidence="3">M4U3P1</strain>
    </source>
</reference>
<sequence length="330" mass="37116">MYLLKVSNYGGVSVKALKGIHHVSALTAKAKENVHFYTEVLGMRLVKKTVNQDDTSMYHLFYADEKGNPGTDLTFFEIPQAGRTYPGTGSISQTSLRVKDDATLDYWVKRFDENDIKHSGIIDKFGRKTIEFTDFEEQRLALVSDETNEGVAAGTPWEHSPVDREKGIMGLGPVRLTVAKPEKTHNVLTEVLGFENIGTYEHDGKTVTVFSVGEGGTGAEVHVEASEETRERPGRGSVHHVAFRVEDEEELRKWVSFITEKGYANSGFVERYYFKSLYFREPNGILYELATDGPGFESDEPFDTLGEKLALPPYFESQREEIEAKLKPIK</sequence>
<gene>
    <name evidence="2" type="ORF">FLK61_31375</name>
</gene>
<name>A0A859FKA6_9BACI</name>
<evidence type="ECO:0000259" key="1">
    <source>
        <dbReference type="PROSITE" id="PS51819"/>
    </source>
</evidence>
<keyword evidence="2" id="KW-0223">Dioxygenase</keyword>
<feature type="domain" description="VOC" evidence="1">
    <location>
        <begin position="19"/>
        <end position="145"/>
    </location>
</feature>
<dbReference type="KEGG" id="psua:FLK61_31375"/>
<dbReference type="CDD" id="cd08347">
    <property type="entry name" value="PcpA_C_like"/>
    <property type="match status" value="1"/>
</dbReference>
<dbReference type="InterPro" id="IPR037523">
    <property type="entry name" value="VOC_core"/>
</dbReference>